<evidence type="ECO:0000256" key="1">
    <source>
        <dbReference type="ARBA" id="ARBA00023108"/>
    </source>
</evidence>
<name>A0A2Y9IFA3_ENHLU</name>
<evidence type="ECO:0000256" key="2">
    <source>
        <dbReference type="ARBA" id="ARBA00023242"/>
    </source>
</evidence>
<dbReference type="PANTHER" id="PTHR46055:SF4">
    <property type="entry name" value="CIRCADIAN CLOCK PROTEIN PASD1"/>
    <property type="match status" value="1"/>
</dbReference>
<dbReference type="STRING" id="391180.A0A2Y9IFA3"/>
<keyword evidence="5" id="KW-1185">Reference proteome</keyword>
<protein>
    <submittedName>
        <fullName evidence="6">Circadian clock protein PASD1</fullName>
    </submittedName>
</protein>
<feature type="region of interest" description="Disordered" evidence="3">
    <location>
        <begin position="254"/>
        <end position="273"/>
    </location>
</feature>
<feature type="domain" description="PAS" evidence="4">
    <location>
        <begin position="91"/>
        <end position="155"/>
    </location>
</feature>
<dbReference type="SMART" id="SM00091">
    <property type="entry name" value="PAS"/>
    <property type="match status" value="1"/>
</dbReference>
<feature type="compositionally biased region" description="Low complexity" evidence="3">
    <location>
        <begin position="420"/>
        <end position="430"/>
    </location>
</feature>
<dbReference type="GO" id="GO:1990513">
    <property type="term" value="C:CLOCK-BMAL transcription complex"/>
    <property type="evidence" value="ECO:0007669"/>
    <property type="project" value="TreeGrafter"/>
</dbReference>
<dbReference type="InterPro" id="IPR000014">
    <property type="entry name" value="PAS"/>
</dbReference>
<dbReference type="PANTHER" id="PTHR46055">
    <property type="entry name" value="CIRCADIAN LOCOMOTER OUTPUT CYCLES PROTEIN KAPUT"/>
    <property type="match status" value="1"/>
</dbReference>
<dbReference type="GeneID" id="111139147"/>
<dbReference type="KEGG" id="elk:111139147"/>
<evidence type="ECO:0000313" key="6">
    <source>
        <dbReference type="RefSeq" id="XP_022347011.1"/>
    </source>
</evidence>
<proteinExistence type="predicted"/>
<feature type="compositionally biased region" description="Acidic residues" evidence="3">
    <location>
        <begin position="351"/>
        <end position="401"/>
    </location>
</feature>
<dbReference type="AlphaFoldDB" id="A0A2Y9IFA3"/>
<sequence>MDEAEREKEKRDVPDVTENKKKDRFNAFFTELRAMLQAHGYPVKGDRSKTSQGTTAASQEKEGKVNPETSREQSNWIPSFHSYEDFKCKTLQSLDGFMIILSTDGVIIFVAENITCLLGHLPNEIIGKKLLSLLPDHEKNEVYRKIALKLPLSNSVGKHIDFCCHLKRGNVEHDSGPTYEYVKLILTVQDILNEPLMLFSSFFPSHAYAESSPTYLPLEDRFYLVGSIFLFRAQILRELFTVKKAEEEVLLIQDSDEEPVSPEHRSQGQKRSSRMELLCAESAAAAAASEDQVDIGTVEQYGPQESDHVIRIESDISYDSSTSSLESILASPVASSSQSFEFQPVVEQVSDVDEVQPVDELEEVDQMEQMDEVDEVGQVDEEEEVEQMEELEQEGQLDQVEEDKQLDRVEQEDQADQAEQEASSASSVAAGISDESIQPPPSIMSYINKRELELMKKFREQLEEQTRMLQADIQSQRDALEMMKEQLQRIQDSTFQMQPTNSHHLDHPEFQSLEPVPKKQRTEQMKESLPDLKEISLSCGSCSPCSFKFSEELEETCDDSNQPLLEGQDPFLQQPLQQAQDQLLSEQQMQEQPQPPSTVVGRQKLQIYLPGQAGVAVPLSEDPMTFMHTQTIVPVQLAAGQQPSGCYQGDTLGDEEDDSPSFFPEEQQKLSMVYSPGSDTVASTSFPQSPIHSDSSLVTLETPQDYIQLWQQPPDSQHHLYLQVNTWPSSEHNSLQDQATWPQVSAPQANPEAFQDPEEYSPGHISFFMSAERSSSDENQHQQYFHTKP</sequence>
<evidence type="ECO:0000256" key="3">
    <source>
        <dbReference type="SAM" id="MobiDB-lite"/>
    </source>
</evidence>
<evidence type="ECO:0000259" key="4">
    <source>
        <dbReference type="PROSITE" id="PS50112"/>
    </source>
</evidence>
<dbReference type="Proteomes" id="UP000248482">
    <property type="component" value="Unplaced"/>
</dbReference>
<dbReference type="GO" id="GO:0042754">
    <property type="term" value="P:negative regulation of circadian rhythm"/>
    <property type="evidence" value="ECO:0007669"/>
    <property type="project" value="TreeGrafter"/>
</dbReference>
<keyword evidence="1" id="KW-0090">Biological rhythms</keyword>
<evidence type="ECO:0000313" key="5">
    <source>
        <dbReference type="Proteomes" id="UP000248482"/>
    </source>
</evidence>
<keyword evidence="2" id="KW-0539">Nucleus</keyword>
<dbReference type="InterPro" id="IPR035965">
    <property type="entry name" value="PAS-like_dom_sf"/>
</dbReference>
<feature type="region of interest" description="Disordered" evidence="3">
    <location>
        <begin position="731"/>
        <end position="789"/>
    </location>
</feature>
<feature type="compositionally biased region" description="Basic and acidic residues" evidence="3">
    <location>
        <begin position="59"/>
        <end position="71"/>
    </location>
</feature>
<dbReference type="RefSeq" id="XP_022347011.1">
    <property type="nucleotide sequence ID" value="XM_022491303.1"/>
</dbReference>
<dbReference type="Gene3D" id="3.30.450.20">
    <property type="entry name" value="PAS domain"/>
    <property type="match status" value="1"/>
</dbReference>
<dbReference type="OrthoDB" id="411251at2759"/>
<gene>
    <name evidence="6" type="primary">LOC111139147</name>
</gene>
<feature type="region of interest" description="Disordered" evidence="3">
    <location>
        <begin position="40"/>
        <end position="73"/>
    </location>
</feature>
<organism evidence="5 6">
    <name type="scientific">Enhydra lutris kenyoni</name>
    <name type="common">northern sea otter</name>
    <dbReference type="NCBI Taxonomy" id="391180"/>
    <lineage>
        <taxon>Eukaryota</taxon>
        <taxon>Metazoa</taxon>
        <taxon>Chordata</taxon>
        <taxon>Craniata</taxon>
        <taxon>Vertebrata</taxon>
        <taxon>Euteleostomi</taxon>
        <taxon>Mammalia</taxon>
        <taxon>Eutheria</taxon>
        <taxon>Laurasiatheria</taxon>
        <taxon>Carnivora</taxon>
        <taxon>Caniformia</taxon>
        <taxon>Musteloidea</taxon>
        <taxon>Mustelidae</taxon>
        <taxon>Lutrinae</taxon>
        <taxon>Enhydra</taxon>
    </lineage>
</organism>
<dbReference type="GO" id="GO:0032922">
    <property type="term" value="P:circadian regulation of gene expression"/>
    <property type="evidence" value="ECO:0007669"/>
    <property type="project" value="InterPro"/>
</dbReference>
<dbReference type="SUPFAM" id="SSF55785">
    <property type="entry name" value="PYP-like sensor domain (PAS domain)"/>
    <property type="match status" value="1"/>
</dbReference>
<dbReference type="InterPro" id="IPR047230">
    <property type="entry name" value="CLOCK-like"/>
</dbReference>
<feature type="compositionally biased region" description="Basic and acidic residues" evidence="3">
    <location>
        <begin position="402"/>
        <end position="411"/>
    </location>
</feature>
<dbReference type="GO" id="GO:0000981">
    <property type="term" value="F:DNA-binding transcription factor activity, RNA polymerase II-specific"/>
    <property type="evidence" value="ECO:0007669"/>
    <property type="project" value="InterPro"/>
</dbReference>
<accession>A0A2Y9IFA3</accession>
<reference evidence="6" key="1">
    <citation type="submission" date="2025-08" db="UniProtKB">
        <authorList>
            <consortium name="RefSeq"/>
        </authorList>
    </citation>
    <scope>IDENTIFICATION</scope>
    <source>
        <tissue evidence="6">Blood</tissue>
    </source>
</reference>
<feature type="region of interest" description="Disordered" evidence="3">
    <location>
        <begin position="351"/>
        <end position="442"/>
    </location>
</feature>
<feature type="compositionally biased region" description="Polar residues" evidence="3">
    <location>
        <begin position="731"/>
        <end position="748"/>
    </location>
</feature>
<dbReference type="PROSITE" id="PS50112">
    <property type="entry name" value="PAS"/>
    <property type="match status" value="1"/>
</dbReference>
<dbReference type="GO" id="GO:0045892">
    <property type="term" value="P:negative regulation of DNA-templated transcription"/>
    <property type="evidence" value="ECO:0007669"/>
    <property type="project" value="TreeGrafter"/>
</dbReference>
<dbReference type="CDD" id="cd00130">
    <property type="entry name" value="PAS"/>
    <property type="match status" value="1"/>
</dbReference>